<name>A0AAD3DGP0_9CHLO</name>
<feature type="transmembrane region" description="Helical" evidence="1">
    <location>
        <begin position="376"/>
        <end position="399"/>
    </location>
</feature>
<feature type="chain" id="PRO_5041901058" description="EamA domain-containing protein" evidence="2">
    <location>
        <begin position="18"/>
        <end position="434"/>
    </location>
</feature>
<evidence type="ECO:0008006" key="5">
    <source>
        <dbReference type="Google" id="ProtNLM"/>
    </source>
</evidence>
<keyword evidence="1" id="KW-1133">Transmembrane helix</keyword>
<protein>
    <recommendedName>
        <fullName evidence="5">EamA domain-containing protein</fullName>
    </recommendedName>
</protein>
<organism evidence="3 4">
    <name type="scientific">Astrephomene gubernaculifera</name>
    <dbReference type="NCBI Taxonomy" id="47775"/>
    <lineage>
        <taxon>Eukaryota</taxon>
        <taxon>Viridiplantae</taxon>
        <taxon>Chlorophyta</taxon>
        <taxon>core chlorophytes</taxon>
        <taxon>Chlorophyceae</taxon>
        <taxon>CS clade</taxon>
        <taxon>Chlamydomonadales</taxon>
        <taxon>Astrephomenaceae</taxon>
        <taxon>Astrephomene</taxon>
    </lineage>
</organism>
<feature type="transmembrane region" description="Helical" evidence="1">
    <location>
        <begin position="406"/>
        <end position="422"/>
    </location>
</feature>
<keyword evidence="4" id="KW-1185">Reference proteome</keyword>
<feature type="transmembrane region" description="Helical" evidence="1">
    <location>
        <begin position="36"/>
        <end position="57"/>
    </location>
</feature>
<dbReference type="SUPFAM" id="SSF103481">
    <property type="entry name" value="Multidrug resistance efflux transporter EmrE"/>
    <property type="match status" value="1"/>
</dbReference>
<dbReference type="AlphaFoldDB" id="A0AAD3DGP0"/>
<dbReference type="Proteomes" id="UP001054857">
    <property type="component" value="Unassembled WGS sequence"/>
</dbReference>
<proteinExistence type="predicted"/>
<gene>
    <name evidence="3" type="ORF">Agub_g1001</name>
</gene>
<feature type="transmembrane region" description="Helical" evidence="1">
    <location>
        <begin position="351"/>
        <end position="370"/>
    </location>
</feature>
<dbReference type="EMBL" id="BMAR01000001">
    <property type="protein sequence ID" value="GFR40427.1"/>
    <property type="molecule type" value="Genomic_DNA"/>
</dbReference>
<feature type="transmembrane region" description="Helical" evidence="1">
    <location>
        <begin position="99"/>
        <end position="118"/>
    </location>
</feature>
<keyword evidence="1" id="KW-0472">Membrane</keyword>
<evidence type="ECO:0000313" key="4">
    <source>
        <dbReference type="Proteomes" id="UP001054857"/>
    </source>
</evidence>
<keyword evidence="2" id="KW-0732">Signal</keyword>
<evidence type="ECO:0000313" key="3">
    <source>
        <dbReference type="EMBL" id="GFR40427.1"/>
    </source>
</evidence>
<sequence>MIVTGVALAACAALTHTAIDSTRKYAASVIGIPSDGLVTVPAILDMILSCAGVSITGSWRGTMKHPTRFAIATISSSLLLLVSRYMYQRAIQISPLSLTIPYLAFTPAILIATAYVFLGELPSPAGVLGVSVVALGGYLLNIKAGGAGGGASAGGGGSPVSGPGGAVAISRAISETGVPSSAASSTPGSTAALGSLAYSPAVAAAAAGQLPGVVAGCGVLLQRSASSSTVADVEAAAGGAVGGAALLGGASKRGGKLLLGTPQPRRAASAVDLLRQPPAMAWQWQQEPGTVLMIGVAIIWSVTASLDKLGVITGPSIWVYFAAQRLAIGTASLAYILAVQPRLLLLLRDHFGLMLGISALELAAVLLFLLAVRHLLVSYVVAIKRCNVLFSVVLGALVFRESVRSRLPYVFLMMLGMTLIVLEPGGHSFVHSHT</sequence>
<feature type="transmembrane region" description="Helical" evidence="1">
    <location>
        <begin position="318"/>
        <end position="339"/>
    </location>
</feature>
<dbReference type="InterPro" id="IPR037185">
    <property type="entry name" value="EmrE-like"/>
</dbReference>
<evidence type="ECO:0000256" key="2">
    <source>
        <dbReference type="SAM" id="SignalP"/>
    </source>
</evidence>
<feature type="signal peptide" evidence="2">
    <location>
        <begin position="1"/>
        <end position="17"/>
    </location>
</feature>
<reference evidence="3 4" key="1">
    <citation type="journal article" date="2021" name="Sci. Rep.">
        <title>Genome sequencing of the multicellular alga Astrephomene provides insights into convergent evolution of germ-soma differentiation.</title>
        <authorList>
            <person name="Yamashita S."/>
            <person name="Yamamoto K."/>
            <person name="Matsuzaki R."/>
            <person name="Suzuki S."/>
            <person name="Yamaguchi H."/>
            <person name="Hirooka S."/>
            <person name="Minakuchi Y."/>
            <person name="Miyagishima S."/>
            <person name="Kawachi M."/>
            <person name="Toyoda A."/>
            <person name="Nozaki H."/>
        </authorList>
    </citation>
    <scope>NUCLEOTIDE SEQUENCE [LARGE SCALE GENOMIC DNA]</scope>
    <source>
        <strain evidence="3 4">NIES-4017</strain>
    </source>
</reference>
<feature type="transmembrane region" description="Helical" evidence="1">
    <location>
        <begin position="289"/>
        <end position="306"/>
    </location>
</feature>
<evidence type="ECO:0000256" key="1">
    <source>
        <dbReference type="SAM" id="Phobius"/>
    </source>
</evidence>
<comment type="caution">
    <text evidence="3">The sequence shown here is derived from an EMBL/GenBank/DDBJ whole genome shotgun (WGS) entry which is preliminary data.</text>
</comment>
<dbReference type="Gene3D" id="1.10.3730.20">
    <property type="match status" value="1"/>
</dbReference>
<keyword evidence="1" id="KW-0812">Transmembrane</keyword>
<accession>A0AAD3DGP0</accession>